<feature type="domain" description="NAD-specific glutamate dehydrogenase C-terminal" evidence="5">
    <location>
        <begin position="1261"/>
        <end position="1541"/>
    </location>
</feature>
<dbReference type="Pfam" id="PF05088">
    <property type="entry name" value="Bac_GDH_CD"/>
    <property type="match status" value="1"/>
</dbReference>
<dbReference type="Gene3D" id="3.40.50.720">
    <property type="entry name" value="NAD(P)-binding Rossmann-like Domain"/>
    <property type="match status" value="1"/>
</dbReference>
<dbReference type="Pfam" id="PF21077">
    <property type="entry name" value="GDH_ACT3"/>
    <property type="match status" value="1"/>
</dbReference>
<dbReference type="InterPro" id="IPR048381">
    <property type="entry name" value="GDH_C"/>
</dbReference>
<evidence type="ECO:0000259" key="8">
    <source>
        <dbReference type="Pfam" id="PF21077"/>
    </source>
</evidence>
<dbReference type="RefSeq" id="WP_011942235.1">
    <property type="nucleotide sequence ID" value="NC_009484.1"/>
</dbReference>
<dbReference type="Pfam" id="PF21079">
    <property type="entry name" value="GDH_HM2"/>
    <property type="match status" value="1"/>
</dbReference>
<feature type="domain" description="NAD-glutamate dehydrogenase N-terminal ACT1" evidence="6">
    <location>
        <begin position="49"/>
        <end position="185"/>
    </location>
</feature>
<sequence>MSPANDATGRGQGSVTVRHGPGRDALLDGIAGAIRRSLQGPLADAACGFLDHYAAGIATADLAARPAEDVAAAALSLWSFAQERRPGESLLRVFNPRGGGAGWGNANAVLELINDDRPFLVESALAVLQSLEQPVHALVHPVLTVERDADGALRGIGAGRPESMIQIAFGPETDPTRLDAIAQDIRRAMQDATAAVADAEAMHQRLHERFAALAEGPERDLLGWIANDNFILLGLQEIGLGRDYALVPDGAGLGVLRADDVALFDILRDAAAWRAVAEEALARFDRVAVAKADISSRVQRAQLYDVVVVKTCDASGHPVGLTLFAGLFAPDSYNRNPRSIPMLREKVERIMQDSGVDPSGHDGRALRHILDTWPRDDLFQGLPDEILAAAMRVMGLQVRPELALFLRRDPFGRHISAIVFVPRDRFDTALRHALSGMINRAAGGELVGYATAMGDGPLARVNFIIAADPKRARALDVAALEAAMKEAARSFRERLADALTGEQGDVTAAATLAEWGDAFPPEYAASTPAHIAVRDIEAAAAARAAGRFRLALVRPFGMADDRVVLKLFRAGEAVPLSDIVPLIESLGLRVIEEVPYRLAARGGAVMLQRLTLETADREAFDLTGRASAVLEAIEAESDHRAEVDGFNRLILRAGLDWREVWLMRAMFKWCRQVRAPFSQNAVEAALAANPAATRLLVELFHIRFDPDRNRDPEAEAALDARWRDLLDAVASPEEDRILRRYRRLLDAVLRTNFHDAATPVIALKIDSARAGDMPLPRPMFEIFVHGARMEGCHLRGGMIARGGIRWSDRRDDFRTEILSLMKAQMVKNVVIVPVGAKGGFVLKRPPTPTGDANADREAFMAEGIACYRLLINAMLDVTDNLAGGTVVAPPRIVRRDGDDPYLVVAADKGTATFSDIANEIAVSRGFWLGDAFASGGSVGYDHKAMGITARGAWVNIARHFDELGHDIQREDFTCAGVGDMSGDVFGNGLLVSRHTKLLAAFDHRHIFLDPDPDPAKSYEERRRLFGLKRSSWADYDPALISEGGGVFPRNAKTVTLSAAAASMLGLEAGAHEPELVLRAILTMRVDLLYFGGIGTYVKAGTESQADAGDRANDAIRVDGRHIRARVVGEGANLGVTQAGRIEAAQAGVRLNTDALDNSAGVSTSDHEVNIKILLASVMEAGKLTAHQRVDLLGSMTDEVAALVLRDNHQQSQAISLDALGGAADLPAQNALMSQLEAAGVLDRAVAGLPDAAAMAARAASGQALTRPELCTLMAHAKLHVGAMIDASPLVDEPALGHLLADYFPHTLRERFRAEIDGHRLRRALIGTAVTNELINRMGAAAFGRIALESGQEPPAIACAALIASAAFDLPSRYREIEALGMAVPAAQRLGMLFALRRLQEAAARTLLAGPPLGPIGDEVEALRFGLADLAASACARLEESEDVQALTAHGVPLPLATFTVALPELMVAPIVVRLAARHDRAIEMVRAVWTDAGEVFALNPLRAALGAVPTAGGWTTRAVAALADELNEIQGALVEAALDGGGDPAALRFALGRPAESAIALAHDVALMPDLAALIVAVRGLRRLRG</sequence>
<keyword evidence="2" id="KW-0175">Coiled coil</keyword>
<dbReference type="InterPro" id="IPR046346">
    <property type="entry name" value="Aminoacid_DH-like_N_sf"/>
</dbReference>
<feature type="domain" description="NAD-glutamate dehydrogenase catalytic" evidence="4">
    <location>
        <begin position="724"/>
        <end position="1216"/>
    </location>
</feature>
<reference evidence="9 10" key="1">
    <citation type="submission" date="2007-05" db="EMBL/GenBank/DDBJ databases">
        <title>Complete sequence of chromosome of Acidiphilium cryptum JF-5.</title>
        <authorList>
            <consortium name="US DOE Joint Genome Institute"/>
            <person name="Copeland A."/>
            <person name="Lucas S."/>
            <person name="Lapidus A."/>
            <person name="Barry K."/>
            <person name="Detter J.C."/>
            <person name="Glavina del Rio T."/>
            <person name="Hammon N."/>
            <person name="Israni S."/>
            <person name="Dalin E."/>
            <person name="Tice H."/>
            <person name="Pitluck S."/>
            <person name="Sims D."/>
            <person name="Brettin T."/>
            <person name="Bruce D."/>
            <person name="Han C."/>
            <person name="Schmutz J."/>
            <person name="Larimer F."/>
            <person name="Land M."/>
            <person name="Hauser L."/>
            <person name="Kyrpides N."/>
            <person name="Kim E."/>
            <person name="Magnuson T."/>
            <person name="Richardson P."/>
        </authorList>
    </citation>
    <scope>NUCLEOTIDE SEQUENCE [LARGE SCALE GENOMIC DNA]</scope>
    <source>
        <strain evidence="9 10">JF-5</strain>
    </source>
</reference>
<evidence type="ECO:0000256" key="2">
    <source>
        <dbReference type="SAM" id="Coils"/>
    </source>
</evidence>
<dbReference type="GO" id="GO:0006538">
    <property type="term" value="P:L-glutamate catabolic process"/>
    <property type="evidence" value="ECO:0007669"/>
    <property type="project" value="InterPro"/>
</dbReference>
<dbReference type="EMBL" id="CP000697">
    <property type="protein sequence ID" value="ABQ30637.1"/>
    <property type="molecule type" value="Genomic_DNA"/>
</dbReference>
<dbReference type="PANTHER" id="PTHR43403:SF1">
    <property type="entry name" value="NAD-SPECIFIC GLUTAMATE DEHYDROGENASE"/>
    <property type="match status" value="1"/>
</dbReference>
<dbReference type="EC" id="1.4.1.2" evidence="9"/>
<dbReference type="InterPro" id="IPR036291">
    <property type="entry name" value="NAD(P)-bd_dom_sf"/>
</dbReference>
<feature type="coiled-coil region" evidence="2">
    <location>
        <begin position="182"/>
        <end position="209"/>
    </location>
</feature>
<gene>
    <name evidence="9" type="ordered locus">Acry_1427</name>
</gene>
<name>A5FYF5_ACICJ</name>
<dbReference type="Pfam" id="PF21078">
    <property type="entry name" value="GDH_HM3"/>
    <property type="match status" value="1"/>
</dbReference>
<dbReference type="InterPro" id="IPR049064">
    <property type="entry name" value="NAD_Glu_DH_ACT3"/>
</dbReference>
<dbReference type="InterPro" id="IPR049062">
    <property type="entry name" value="NAD_Glu_DH_ACT2"/>
</dbReference>
<feature type="domain" description="NAD-glutamate dehydrogenase ACT2" evidence="7">
    <location>
        <begin position="404"/>
        <end position="490"/>
    </location>
</feature>
<dbReference type="Pfam" id="PF21074">
    <property type="entry name" value="GDH_C"/>
    <property type="match status" value="1"/>
</dbReference>
<dbReference type="STRING" id="349163.Acry_1427"/>
<dbReference type="SUPFAM" id="SSF53223">
    <property type="entry name" value="Aminoacid dehydrogenase-like, N-terminal domain"/>
    <property type="match status" value="1"/>
</dbReference>
<dbReference type="GO" id="GO:0004069">
    <property type="term" value="F:L-aspartate:2-oxoglutarate aminotransferase activity"/>
    <property type="evidence" value="ECO:0007669"/>
    <property type="project" value="InterPro"/>
</dbReference>
<dbReference type="SUPFAM" id="SSF51735">
    <property type="entry name" value="NAD(P)-binding Rossmann-fold domains"/>
    <property type="match status" value="1"/>
</dbReference>
<dbReference type="PANTHER" id="PTHR43403">
    <property type="entry name" value="NAD-SPECIFIC GLUTAMATE DEHYDROGENASE"/>
    <property type="match status" value="1"/>
</dbReference>
<dbReference type="InterPro" id="IPR049056">
    <property type="entry name" value="NAD_Glu_DH_HM3"/>
</dbReference>
<dbReference type="InterPro" id="IPR024727">
    <property type="entry name" value="NAD_Glu_DH_N_ACT1"/>
</dbReference>
<dbReference type="Pfam" id="PF21075">
    <property type="entry name" value="GDH_ACT1"/>
    <property type="match status" value="1"/>
</dbReference>
<dbReference type="Proteomes" id="UP000000245">
    <property type="component" value="Chromosome"/>
</dbReference>
<dbReference type="InterPro" id="IPR049059">
    <property type="entry name" value="NAD_Glu_DH_HM1"/>
</dbReference>
<dbReference type="GO" id="GO:0004352">
    <property type="term" value="F:glutamate dehydrogenase (NAD+) activity"/>
    <property type="evidence" value="ECO:0007669"/>
    <property type="project" value="UniProtKB-EC"/>
</dbReference>
<evidence type="ECO:0000256" key="1">
    <source>
        <dbReference type="ARBA" id="ARBA00023002"/>
    </source>
</evidence>
<feature type="domain" description="NAD-glutamate dehydrogenase ACT3" evidence="8">
    <location>
        <begin position="549"/>
        <end position="622"/>
    </location>
</feature>
<dbReference type="InterPro" id="IPR028971">
    <property type="entry name" value="NAD-GDH_cat"/>
</dbReference>
<dbReference type="Pfam" id="PF21076">
    <property type="entry name" value="GDH_ACT2"/>
    <property type="match status" value="1"/>
</dbReference>
<evidence type="ECO:0000259" key="4">
    <source>
        <dbReference type="Pfam" id="PF05088"/>
    </source>
</evidence>
<dbReference type="InterPro" id="IPR049058">
    <property type="entry name" value="NAD_Glu_DH_HM2"/>
</dbReference>
<keyword evidence="1 9" id="KW-0560">Oxidoreductase</keyword>
<evidence type="ECO:0000256" key="3">
    <source>
        <dbReference type="SAM" id="MobiDB-lite"/>
    </source>
</evidence>
<dbReference type="eggNOG" id="COG2902">
    <property type="taxonomic scope" value="Bacteria"/>
</dbReference>
<dbReference type="Pfam" id="PF21073">
    <property type="entry name" value="GDH_HM1"/>
    <property type="match status" value="1"/>
</dbReference>
<organism evidence="9 10">
    <name type="scientific">Acidiphilium cryptum (strain JF-5)</name>
    <dbReference type="NCBI Taxonomy" id="349163"/>
    <lineage>
        <taxon>Bacteria</taxon>
        <taxon>Pseudomonadati</taxon>
        <taxon>Pseudomonadota</taxon>
        <taxon>Alphaproteobacteria</taxon>
        <taxon>Acetobacterales</taxon>
        <taxon>Acidocellaceae</taxon>
        <taxon>Acidiphilium</taxon>
    </lineage>
</organism>
<dbReference type="PIRSF" id="PIRSF036761">
    <property type="entry name" value="GDH_Mll4104"/>
    <property type="match status" value="1"/>
</dbReference>
<evidence type="ECO:0000259" key="7">
    <source>
        <dbReference type="Pfam" id="PF21076"/>
    </source>
</evidence>
<evidence type="ECO:0000259" key="5">
    <source>
        <dbReference type="Pfam" id="PF21074"/>
    </source>
</evidence>
<proteinExistence type="predicted"/>
<evidence type="ECO:0000313" key="10">
    <source>
        <dbReference type="Proteomes" id="UP000000245"/>
    </source>
</evidence>
<accession>A5FYF5</accession>
<protein>
    <submittedName>
        <fullName evidence="9">Glutamate dehydrogenase (NAD)</fullName>
        <ecNumber evidence="9">1.4.1.2</ecNumber>
    </submittedName>
</protein>
<dbReference type="KEGG" id="acr:Acry_1427"/>
<feature type="region of interest" description="Disordered" evidence="3">
    <location>
        <begin position="1"/>
        <end position="20"/>
    </location>
</feature>
<evidence type="ECO:0000259" key="6">
    <source>
        <dbReference type="Pfam" id="PF21075"/>
    </source>
</evidence>
<dbReference type="InterPro" id="IPR007780">
    <property type="entry name" value="NAD_Glu_DH_bac"/>
</dbReference>
<dbReference type="HOGENOM" id="CLU_003404_1_1_5"/>
<evidence type="ECO:0000313" key="9">
    <source>
        <dbReference type="EMBL" id="ABQ30637.1"/>
    </source>
</evidence>
<keyword evidence="10" id="KW-1185">Reference proteome</keyword>